<dbReference type="Proteomes" id="UP000241436">
    <property type="component" value="Unassembled WGS sequence"/>
</dbReference>
<accession>A0A2T4U1J7</accession>
<name>A0A2T4U1J7_9BACT</name>
<dbReference type="RefSeq" id="WP_107560893.1">
    <property type="nucleotide sequence ID" value="NZ_NVQC01000005.1"/>
</dbReference>
<reference evidence="2" key="2">
    <citation type="journal article" date="2018" name="Environ. Microbiol.">
        <title>Bloom of a denitrifying methanotroph, 'Candidatus Methylomirabilis limnetica', in a deep stratified lake.</title>
        <authorList>
            <person name="Graf J.S."/>
            <person name="Mayr M.J."/>
            <person name="Marchant H.K."/>
            <person name="Tienken D."/>
            <person name="Hach P.F."/>
            <person name="Brand A."/>
            <person name="Schubert C.J."/>
            <person name="Kuypers M.M."/>
            <person name="Milucka J."/>
        </authorList>
    </citation>
    <scope>NUCLEOTIDE SEQUENCE [LARGE SCALE GENOMIC DNA]</scope>
    <source>
        <strain evidence="2">Zug</strain>
    </source>
</reference>
<keyword evidence="2" id="KW-1185">Reference proteome</keyword>
<dbReference type="EMBL" id="NVQC01000005">
    <property type="protein sequence ID" value="PTL37232.1"/>
    <property type="molecule type" value="Genomic_DNA"/>
</dbReference>
<comment type="caution">
    <text evidence="1">The sequence shown here is derived from an EMBL/GenBank/DDBJ whole genome shotgun (WGS) entry which is preliminary data.</text>
</comment>
<organism evidence="1 2">
    <name type="scientific">Candidatus Methylomirabilis limnetica</name>
    <dbReference type="NCBI Taxonomy" id="2033718"/>
    <lineage>
        <taxon>Bacteria</taxon>
        <taxon>Candidatus Methylomirabilota</taxon>
        <taxon>Candidatus Methylomirabilia</taxon>
        <taxon>Candidatus Methylomirabilales</taxon>
        <taxon>Candidatus Methylomirabilaceae</taxon>
        <taxon>Candidatus Methylomirabilis</taxon>
    </lineage>
</organism>
<dbReference type="AlphaFoldDB" id="A0A2T4U1J7"/>
<evidence type="ECO:0000313" key="2">
    <source>
        <dbReference type="Proteomes" id="UP000241436"/>
    </source>
</evidence>
<sequence>MDDQYVTLAPSPLILLPVYTGITSLDEAVRDPRGTRLLWLELLVNDGLDLRPWWERPEVREAYQKACRWYTTYRSVLEAVLPRPPLPPDPGPVDPREYRLFAEAIRFVCAHD</sequence>
<reference evidence="1 2" key="1">
    <citation type="submission" date="2017-09" db="EMBL/GenBank/DDBJ databases">
        <title>Bloom of a denitrifying methanotroph, Candidatus Methylomirabilis limnetica, in a deep stratified lake.</title>
        <authorList>
            <person name="Graf J.S."/>
            <person name="Marchant H.K."/>
            <person name="Tienken D."/>
            <person name="Hach P.F."/>
            <person name="Brand A."/>
            <person name="Schubert C.J."/>
            <person name="Kuypers M.M."/>
            <person name="Milucka J."/>
        </authorList>
    </citation>
    <scope>NUCLEOTIDE SEQUENCE [LARGE SCALE GENOMIC DNA]</scope>
    <source>
        <strain evidence="1 2">Zug</strain>
    </source>
</reference>
<evidence type="ECO:0000313" key="1">
    <source>
        <dbReference type="EMBL" id="PTL37232.1"/>
    </source>
</evidence>
<proteinExistence type="predicted"/>
<dbReference type="OrthoDB" id="9802434at2"/>
<protein>
    <submittedName>
        <fullName evidence="1">Uncharacterized protein</fullName>
    </submittedName>
</protein>
<gene>
    <name evidence="1" type="ORF">CLG94_00190</name>
</gene>